<dbReference type="Proteomes" id="UP000474567">
    <property type="component" value="Unassembled WGS sequence"/>
</dbReference>
<comment type="caution">
    <text evidence="3">The sequence shown here is derived from an EMBL/GenBank/DDBJ whole genome shotgun (WGS) entry which is preliminary data.</text>
</comment>
<keyword evidence="2" id="KW-0472">Membrane</keyword>
<feature type="transmembrane region" description="Helical" evidence="2">
    <location>
        <begin position="284"/>
        <end position="304"/>
    </location>
</feature>
<sequence>MDKINQNLDISSVDKDVPIVRINFKSNVPEKTALFVNKLAETYIKDYIETKFLDANVTVNFIKQEINKSRNKLKTAENNLQNYRDDRNIINVKQESETDLRRIAQLKVQQTNVRMSLNAIKNLNKYIDSGKKNYFDLAPNFEAYTDLLSTELVKSMKNLQAEKKDLLLVYTPENEKVKVVDAKLKDLIDYQIESVKNSERDLQTKYNALSRDIYQLETVFVGFPEKEKNLEILNREFSLYENAYNILNQKRIEAEIAKSARIIFHKIITPGEVPKKPFFPIRSVIIIVSVLLGMFGSIFIIYFVHFTKAKVNDAYTIEKNSSIPIAITTPYITSPEEIRINFLKDVIQLELKGIIQNKSILAVSSYDDSYDHLFHTEKFARALHEQDRKILIIDTTGALKYMSNEIDYADYSDLKYLSYTKTVFENELKEKTKEYDLCIINNQSIKENRLALLFMSLATQNLFVLDSKRTAKKTIVIMELLKEEYQLQTLWYILNKANYHPSIMSELKKRWKNYKNSTLFL</sequence>
<keyword evidence="2" id="KW-0812">Transmembrane</keyword>
<accession>A0ABN7ER40</accession>
<keyword evidence="4" id="KW-1185">Reference proteome</keyword>
<name>A0ABN7ER40_9FLAO</name>
<evidence type="ECO:0000313" key="4">
    <source>
        <dbReference type="Proteomes" id="UP000474567"/>
    </source>
</evidence>
<evidence type="ECO:0008006" key="5">
    <source>
        <dbReference type="Google" id="ProtNLM"/>
    </source>
</evidence>
<evidence type="ECO:0000256" key="2">
    <source>
        <dbReference type="SAM" id="Phobius"/>
    </source>
</evidence>
<dbReference type="EMBL" id="CADCST010000162">
    <property type="protein sequence ID" value="CAA9203067.1"/>
    <property type="molecule type" value="Genomic_DNA"/>
</dbReference>
<evidence type="ECO:0000256" key="1">
    <source>
        <dbReference type="SAM" id="Coils"/>
    </source>
</evidence>
<gene>
    <name evidence="3" type="ORF">FLACOL7796_04587</name>
</gene>
<keyword evidence="2" id="KW-1133">Transmembrane helix</keyword>
<proteinExistence type="predicted"/>
<feature type="coiled-coil region" evidence="1">
    <location>
        <begin position="192"/>
        <end position="250"/>
    </location>
</feature>
<dbReference type="PANTHER" id="PTHR32309:SF13">
    <property type="entry name" value="FERRIC ENTEROBACTIN TRANSPORT PROTEIN FEPE"/>
    <property type="match status" value="1"/>
</dbReference>
<keyword evidence="1" id="KW-0175">Coiled coil</keyword>
<reference evidence="3 4" key="1">
    <citation type="submission" date="2020-02" db="EMBL/GenBank/DDBJ databases">
        <authorList>
            <person name="Criscuolo A."/>
        </authorList>
    </citation>
    <scope>NUCLEOTIDE SEQUENCE [LARGE SCALE GENOMIC DNA]</scope>
    <source>
        <strain evidence="3">CECT7796</strain>
    </source>
</reference>
<protein>
    <recommendedName>
        <fullName evidence="5">Tyrosine kinase G-rich domain-containing protein</fullName>
    </recommendedName>
</protein>
<organism evidence="3 4">
    <name type="scientific">Flavobacterium collinsii</name>
    <dbReference type="NCBI Taxonomy" id="1114861"/>
    <lineage>
        <taxon>Bacteria</taxon>
        <taxon>Pseudomonadati</taxon>
        <taxon>Bacteroidota</taxon>
        <taxon>Flavobacteriia</taxon>
        <taxon>Flavobacteriales</taxon>
        <taxon>Flavobacteriaceae</taxon>
        <taxon>Flavobacterium</taxon>
    </lineage>
</organism>
<evidence type="ECO:0000313" key="3">
    <source>
        <dbReference type="EMBL" id="CAA9203067.1"/>
    </source>
</evidence>
<dbReference type="PANTHER" id="PTHR32309">
    <property type="entry name" value="TYROSINE-PROTEIN KINASE"/>
    <property type="match status" value="1"/>
</dbReference>
<dbReference type="InterPro" id="IPR050445">
    <property type="entry name" value="Bact_polysacc_biosynth/exp"/>
</dbReference>
<feature type="coiled-coil region" evidence="1">
    <location>
        <begin position="59"/>
        <end position="93"/>
    </location>
</feature>